<evidence type="ECO:0000313" key="3">
    <source>
        <dbReference type="EMBL" id="KAG6687070.1"/>
    </source>
</evidence>
<accession>A0A922DM48</accession>
<evidence type="ECO:0000313" key="4">
    <source>
        <dbReference type="Proteomes" id="UP000811246"/>
    </source>
</evidence>
<dbReference type="EMBL" id="CM031835">
    <property type="protein sequence ID" value="KAG6687070.1"/>
    <property type="molecule type" value="Genomic_DNA"/>
</dbReference>
<gene>
    <name evidence="3" type="ORF">I3842_11G052400</name>
</gene>
<dbReference type="AlphaFoldDB" id="A0A922DM48"/>
<feature type="region of interest" description="Disordered" evidence="2">
    <location>
        <begin position="29"/>
        <end position="48"/>
    </location>
</feature>
<evidence type="ECO:0000256" key="1">
    <source>
        <dbReference type="SAM" id="Coils"/>
    </source>
</evidence>
<feature type="compositionally biased region" description="Polar residues" evidence="2">
    <location>
        <begin position="472"/>
        <end position="486"/>
    </location>
</feature>
<dbReference type="GO" id="GO:0008356">
    <property type="term" value="P:asymmetric cell division"/>
    <property type="evidence" value="ECO:0007669"/>
    <property type="project" value="InterPro"/>
</dbReference>
<reference evidence="3" key="1">
    <citation type="submission" date="2021-01" db="EMBL/GenBank/DDBJ databases">
        <authorList>
            <person name="Lovell J.T."/>
            <person name="Bentley N."/>
            <person name="Bhattarai G."/>
            <person name="Jenkins J.W."/>
            <person name="Sreedasyam A."/>
            <person name="Alarcon Y."/>
            <person name="Bock C."/>
            <person name="Boston L."/>
            <person name="Carlson J."/>
            <person name="Cervantes K."/>
            <person name="Clermont K."/>
            <person name="Krom N."/>
            <person name="Kubenka K."/>
            <person name="Mamidi S."/>
            <person name="Mattison C."/>
            <person name="Monteros M."/>
            <person name="Pisani C."/>
            <person name="Plott C."/>
            <person name="Rajasekar S."/>
            <person name="Rhein H.S."/>
            <person name="Rohla C."/>
            <person name="Song M."/>
            <person name="Hilaire R.S."/>
            <person name="Shu S."/>
            <person name="Wells L."/>
            <person name="Wang X."/>
            <person name="Webber J."/>
            <person name="Heerema R.J."/>
            <person name="Klein P."/>
            <person name="Conner P."/>
            <person name="Grauke L."/>
            <person name="Grimwood J."/>
            <person name="Schmutz J."/>
            <person name="Randall J.J."/>
        </authorList>
    </citation>
    <scope>NUCLEOTIDE SEQUENCE</scope>
    <source>
        <tissue evidence="3">Leaf</tissue>
    </source>
</reference>
<dbReference type="PANTHER" id="PTHR33476">
    <property type="entry name" value="EMB|CAB62613.1"/>
    <property type="match status" value="1"/>
</dbReference>
<dbReference type="PANTHER" id="PTHR33476:SF7">
    <property type="entry name" value="EMB|CAB62613.1"/>
    <property type="match status" value="1"/>
</dbReference>
<comment type="caution">
    <text evidence="3">The sequence shown here is derived from an EMBL/GenBank/DDBJ whole genome shotgun (WGS) entry which is preliminary data.</text>
</comment>
<feature type="region of interest" description="Disordered" evidence="2">
    <location>
        <begin position="470"/>
        <end position="490"/>
    </location>
</feature>
<sequence>MDLWVVAVAASAGCLAKYWQNLSKNTNSLPELSPGDSNCGKPESPGHPFHRLAHIRKQGDGVSTEKKWISDERVSDIYQADGASAAEVASTSGFDVEKLGYLDKYEDHNVLSVLSVLPKTSTNDVLEHEAGNGLCGDTSDNDTCGNSLVDPSAGMGSFHGFSRNRSSLRPKCNEHFSKPLSSLESCLMAQLYKEHTKMENYVFSSLPSPAAPTMRPLLGTAGSQILGGGSDCCFSAPIGFVEDKVLEEACLVRNENVSGIPPLPKIGSLEFSSKMKRTRKDGDGRLSSSIKMAGVKNTLSQGGSQDGINLFCLGIYFGILSSFKTNKREVDSLKEKLKQTQNFIQDLQDELDMKDSMIVKELANESYKSKDTCDNSCDRTLTVASPELSIDISTKYDGKKLYDQSVEESSEPMSKIEAELEAELERLELNMNASSLDRRFSDLVELHPEFVADFAQGDLRADMIHGQAVAQPKSNQDVGDTSTPHSGSYAVSPRELSLRLHEVIQCRLEEQVQELEAALQNSQRQLNRMQSVQTSPWNEFSSYERGYSSTPESSIAQECNPVAQPLIMNLSGETLDAYNEACIEKIKAGDSEYQDLPSRASENKHQESFKMSDRHAYTHPNGGMDGSMPHLAIENDISSMEFFSCKKRSFGGHMTEVQELNDVGASEDEKSDWDDEFEKQLIKQIVEKSKKGSPVILNAQRVLFLMDEK</sequence>
<dbReference type="Proteomes" id="UP000811246">
    <property type="component" value="Chromosome 11"/>
</dbReference>
<keyword evidence="1" id="KW-0175">Coiled coil</keyword>
<feature type="coiled-coil region" evidence="1">
    <location>
        <begin position="501"/>
        <end position="532"/>
    </location>
</feature>
<dbReference type="EMBL" id="CM031835">
    <property type="protein sequence ID" value="KAG6687069.1"/>
    <property type="molecule type" value="Genomic_DNA"/>
</dbReference>
<organism evidence="3 4">
    <name type="scientific">Carya illinoinensis</name>
    <name type="common">Pecan</name>
    <dbReference type="NCBI Taxonomy" id="32201"/>
    <lineage>
        <taxon>Eukaryota</taxon>
        <taxon>Viridiplantae</taxon>
        <taxon>Streptophyta</taxon>
        <taxon>Embryophyta</taxon>
        <taxon>Tracheophyta</taxon>
        <taxon>Spermatophyta</taxon>
        <taxon>Magnoliopsida</taxon>
        <taxon>eudicotyledons</taxon>
        <taxon>Gunneridae</taxon>
        <taxon>Pentapetalae</taxon>
        <taxon>rosids</taxon>
        <taxon>fabids</taxon>
        <taxon>Fagales</taxon>
        <taxon>Juglandaceae</taxon>
        <taxon>Carya</taxon>
    </lineage>
</organism>
<evidence type="ECO:0000256" key="2">
    <source>
        <dbReference type="SAM" id="MobiDB-lite"/>
    </source>
</evidence>
<name>A0A922DM48_CARIL</name>
<protein>
    <submittedName>
        <fullName evidence="3">Uncharacterized protein</fullName>
    </submittedName>
</protein>
<dbReference type="InterPro" id="IPR040348">
    <property type="entry name" value="POLAR-like"/>
</dbReference>
<proteinExistence type="predicted"/>